<evidence type="ECO:0000256" key="1">
    <source>
        <dbReference type="ARBA" id="ARBA00022670"/>
    </source>
</evidence>
<protein>
    <submittedName>
        <fullName evidence="7">Retrovirus-related Pol polyprotein from transposon TNT 1-94</fullName>
    </submittedName>
</protein>
<dbReference type="Pfam" id="PF13976">
    <property type="entry name" value="gag_pre-integrs"/>
    <property type="match status" value="1"/>
</dbReference>
<dbReference type="PANTHER" id="PTHR42648:SF28">
    <property type="entry name" value="TRANSPOSON-ENCODED PROTEIN WITH RIBONUCLEASE H-LIKE AND RETROVIRUS ZINC FINGER-LIKE DOMAINS"/>
    <property type="match status" value="1"/>
</dbReference>
<dbReference type="GO" id="GO:0046872">
    <property type="term" value="F:metal ion binding"/>
    <property type="evidence" value="ECO:0007669"/>
    <property type="project" value="UniProtKB-KW"/>
</dbReference>
<dbReference type="InterPro" id="IPR025724">
    <property type="entry name" value="GAG-pre-integrase_dom"/>
</dbReference>
<dbReference type="GO" id="GO:0004190">
    <property type="term" value="F:aspartic-type endopeptidase activity"/>
    <property type="evidence" value="ECO:0007669"/>
    <property type="project" value="UniProtKB-KW"/>
</dbReference>
<dbReference type="InterPro" id="IPR054722">
    <property type="entry name" value="PolX-like_BBD"/>
</dbReference>
<dbReference type="GO" id="GO:0015074">
    <property type="term" value="P:DNA integration"/>
    <property type="evidence" value="ECO:0007669"/>
    <property type="project" value="InterPro"/>
</dbReference>
<evidence type="ECO:0000256" key="3">
    <source>
        <dbReference type="ARBA" id="ARBA00022750"/>
    </source>
</evidence>
<dbReference type="GO" id="GO:0006508">
    <property type="term" value="P:proteolysis"/>
    <property type="evidence" value="ECO:0007669"/>
    <property type="project" value="UniProtKB-KW"/>
</dbReference>
<dbReference type="InterPro" id="IPR036397">
    <property type="entry name" value="RNaseH_sf"/>
</dbReference>
<evidence type="ECO:0000313" key="7">
    <source>
        <dbReference type="EMBL" id="RVW83179.1"/>
    </source>
</evidence>
<keyword evidence="4" id="KW-0378">Hydrolase</keyword>
<reference evidence="7 8" key="1">
    <citation type="journal article" date="2018" name="PLoS Genet.">
        <title>Population sequencing reveals clonal diversity and ancestral inbreeding in the grapevine cultivar Chardonnay.</title>
        <authorList>
            <person name="Roach M.J."/>
            <person name="Johnson D.L."/>
            <person name="Bohlmann J."/>
            <person name="van Vuuren H.J."/>
            <person name="Jones S.J."/>
            <person name="Pretorius I.S."/>
            <person name="Schmidt S.A."/>
            <person name="Borneman A.R."/>
        </authorList>
    </citation>
    <scope>NUCLEOTIDE SEQUENCE [LARGE SCALE GENOMIC DNA]</scope>
    <source>
        <strain evidence="8">cv. Chardonnay</strain>
        <tissue evidence="7">Leaf</tissue>
    </source>
</reference>
<dbReference type="Pfam" id="PF07727">
    <property type="entry name" value="RVT_2"/>
    <property type="match status" value="2"/>
</dbReference>
<keyword evidence="2" id="KW-0479">Metal-binding</keyword>
<sequence>MLGIENSVDRVHHDLVLGRFCSNFLILSLVELHLVLNLRSYKTATAMWNYLHTVYNQDNSARRFQLEYEMANFTQGSLSIEEYFSGFQTLWTDYSDIVYVNVPVAAFSTVQAVHATSNSTTLLAASSVVPIPAPTAFANSNTLTPKMVQQIIISAFSVFGLSGNHTISSKPWYFDSGASNHMTNTVLSLSNIRNYDGNLKINTVDGSSLPISVVSDLSSSLTDCFVSLDLSTNLLSVGQLVDNNCNVNFSCSGCVLQDQVSGKMIAKGPKVERLFPLHVSPSTIIPNFPLLSFACNVVGSRHKMWHRRLAHPNSDVLRTLFNSELLGNKACSSLDHSFDCTSCKLGKSKVLPFPHSTSRASQCFDIIHSDVWGIAPIVSHAHYKYFVTFIDDFSRFTWVYFLWVKAEVFSVFKRFLILIETQFSANIKVLRSDSGREYMSNEFQDFLQSKWIISQRSYSSTPQQNDVAERKNRHLLDVVRTILFDSSVPPRFWCETLSTTVHLINHLPSPMLNNVSPFSKVFGHSPLYSDLRTFGCVCFVHLPTHERYKLTAQSVKCAFLGYAIPQKGYVCYDPHAHRIRVSHNVIFFENQYFFPSHVELPSASVSLLPSFSESLTIVERFKPGFVYERRSRHESNSTSSVPPSNLDPAPVPASTTLRRSTRLSRPPNWYGFFSFVSLVATLSTIPIPSCYKQAMEHEFKPIGSKWVFSAKLRSDGFLDQYKARLVALGNKQEYGVDYEETFAPVAKTTTEEIYMNFPSGMTNFSPHDVCKLKHSLYGLKQAPRAWFEKFRSTILSFSFTQNQYDSSLFFHTSGSSIVLLLVYVDDIIIIGIDCGLITKLQQLLLTTLHMKYLGQLTYFLGLEVHHRASGIFVNQHKYIQDLITLAGLEDTSSVDTPMEVNVKYRKDEVDLLDDPTLYWRLVGSLIYLTTTRPDVSYVVYQVSQFMTSPRHLHLVAVRRIIRYLRGSPTGGLFFPTGSSLQLVAYSDANWAGCPDTR</sequence>
<feature type="region of interest" description="Disordered" evidence="5">
    <location>
        <begin position="632"/>
        <end position="659"/>
    </location>
</feature>
<feature type="domain" description="Integrase catalytic" evidence="6">
    <location>
        <begin position="350"/>
        <end position="525"/>
    </location>
</feature>
<dbReference type="SUPFAM" id="SSF56672">
    <property type="entry name" value="DNA/RNA polymerases"/>
    <property type="match status" value="1"/>
</dbReference>
<dbReference type="AlphaFoldDB" id="A0A438HFM3"/>
<gene>
    <name evidence="7" type="primary">POLX_4335</name>
    <name evidence="7" type="ORF">CK203_044976</name>
</gene>
<evidence type="ECO:0000256" key="2">
    <source>
        <dbReference type="ARBA" id="ARBA00022723"/>
    </source>
</evidence>
<keyword evidence="3" id="KW-0064">Aspartyl protease</keyword>
<dbReference type="Proteomes" id="UP000288805">
    <property type="component" value="Unassembled WGS sequence"/>
</dbReference>
<dbReference type="PROSITE" id="PS50994">
    <property type="entry name" value="INTEGRASE"/>
    <property type="match status" value="1"/>
</dbReference>
<comment type="caution">
    <text evidence="7">The sequence shown here is derived from an EMBL/GenBank/DDBJ whole genome shotgun (WGS) entry which is preliminary data.</text>
</comment>
<evidence type="ECO:0000313" key="8">
    <source>
        <dbReference type="Proteomes" id="UP000288805"/>
    </source>
</evidence>
<proteinExistence type="predicted"/>
<evidence type="ECO:0000259" key="6">
    <source>
        <dbReference type="PROSITE" id="PS50994"/>
    </source>
</evidence>
<evidence type="ECO:0000256" key="5">
    <source>
        <dbReference type="SAM" id="MobiDB-lite"/>
    </source>
</evidence>
<evidence type="ECO:0000256" key="4">
    <source>
        <dbReference type="ARBA" id="ARBA00022801"/>
    </source>
</evidence>
<dbReference type="InterPro" id="IPR057670">
    <property type="entry name" value="SH3_retrovirus"/>
</dbReference>
<dbReference type="Gene3D" id="3.30.420.10">
    <property type="entry name" value="Ribonuclease H-like superfamily/Ribonuclease H"/>
    <property type="match status" value="1"/>
</dbReference>
<dbReference type="PANTHER" id="PTHR42648">
    <property type="entry name" value="TRANSPOSASE, PUTATIVE-RELATED"/>
    <property type="match status" value="1"/>
</dbReference>
<dbReference type="EMBL" id="QGNW01000231">
    <property type="protein sequence ID" value="RVW83179.1"/>
    <property type="molecule type" value="Genomic_DNA"/>
</dbReference>
<dbReference type="GO" id="GO:0003676">
    <property type="term" value="F:nucleic acid binding"/>
    <property type="evidence" value="ECO:0007669"/>
    <property type="project" value="InterPro"/>
</dbReference>
<dbReference type="InterPro" id="IPR012337">
    <property type="entry name" value="RNaseH-like_sf"/>
</dbReference>
<accession>A0A438HFM3</accession>
<keyword evidence="1" id="KW-0645">Protease</keyword>
<dbReference type="InterPro" id="IPR001584">
    <property type="entry name" value="Integrase_cat-core"/>
</dbReference>
<dbReference type="InterPro" id="IPR039537">
    <property type="entry name" value="Retrotran_Ty1/copia-like"/>
</dbReference>
<dbReference type="Pfam" id="PF00665">
    <property type="entry name" value="rve"/>
    <property type="match status" value="1"/>
</dbReference>
<dbReference type="Pfam" id="PF22936">
    <property type="entry name" value="Pol_BBD"/>
    <property type="match status" value="1"/>
</dbReference>
<organism evidence="7 8">
    <name type="scientific">Vitis vinifera</name>
    <name type="common">Grape</name>
    <dbReference type="NCBI Taxonomy" id="29760"/>
    <lineage>
        <taxon>Eukaryota</taxon>
        <taxon>Viridiplantae</taxon>
        <taxon>Streptophyta</taxon>
        <taxon>Embryophyta</taxon>
        <taxon>Tracheophyta</taxon>
        <taxon>Spermatophyta</taxon>
        <taxon>Magnoliopsida</taxon>
        <taxon>eudicotyledons</taxon>
        <taxon>Gunneridae</taxon>
        <taxon>Pentapetalae</taxon>
        <taxon>rosids</taxon>
        <taxon>Vitales</taxon>
        <taxon>Vitaceae</taxon>
        <taxon>Viteae</taxon>
        <taxon>Vitis</taxon>
    </lineage>
</organism>
<dbReference type="InterPro" id="IPR043502">
    <property type="entry name" value="DNA/RNA_pol_sf"/>
</dbReference>
<dbReference type="InterPro" id="IPR013103">
    <property type="entry name" value="RVT_2"/>
</dbReference>
<name>A0A438HFM3_VITVI</name>
<dbReference type="Pfam" id="PF25597">
    <property type="entry name" value="SH3_retrovirus"/>
    <property type="match status" value="1"/>
</dbReference>
<dbReference type="SUPFAM" id="SSF53098">
    <property type="entry name" value="Ribonuclease H-like"/>
    <property type="match status" value="1"/>
</dbReference>